<gene>
    <name evidence="2" type="ORF">C1H76_7845</name>
</gene>
<evidence type="ECO:0000313" key="2">
    <source>
        <dbReference type="EMBL" id="TKX19961.1"/>
    </source>
</evidence>
<protein>
    <submittedName>
        <fullName evidence="2">Uncharacterized protein</fullName>
    </submittedName>
</protein>
<organism evidence="2 3">
    <name type="scientific">Elsinoe australis</name>
    <dbReference type="NCBI Taxonomy" id="40998"/>
    <lineage>
        <taxon>Eukaryota</taxon>
        <taxon>Fungi</taxon>
        <taxon>Dikarya</taxon>
        <taxon>Ascomycota</taxon>
        <taxon>Pezizomycotina</taxon>
        <taxon>Dothideomycetes</taxon>
        <taxon>Dothideomycetidae</taxon>
        <taxon>Myriangiales</taxon>
        <taxon>Elsinoaceae</taxon>
        <taxon>Elsinoe</taxon>
    </lineage>
</organism>
<dbReference type="AlphaFoldDB" id="A0A4U7ATR0"/>
<dbReference type="EMBL" id="PTQR01000104">
    <property type="protein sequence ID" value="TKX19961.1"/>
    <property type="molecule type" value="Genomic_DNA"/>
</dbReference>
<evidence type="ECO:0000256" key="1">
    <source>
        <dbReference type="SAM" id="MobiDB-lite"/>
    </source>
</evidence>
<proteinExistence type="predicted"/>
<accession>A0A4U7ATR0</accession>
<dbReference type="Proteomes" id="UP000308133">
    <property type="component" value="Unassembled WGS sequence"/>
</dbReference>
<feature type="region of interest" description="Disordered" evidence="1">
    <location>
        <begin position="185"/>
        <end position="215"/>
    </location>
</feature>
<comment type="caution">
    <text evidence="2">The sequence shown here is derived from an EMBL/GenBank/DDBJ whole genome shotgun (WGS) entry which is preliminary data.</text>
</comment>
<name>A0A4U7ATR0_9PEZI</name>
<sequence length="277" mass="31870">MAYAVFYVFVLLPLALCAFLLRKPLKALRPRFIYALQQVLSRSLQHYQQVVMSRFLKTDTPEPSDRDSSKVLQNPVVLRQPHRRTKGQRPNAGKFLDAFRSRSLSNLMHVTSGISKQYLLECGMPKSAEYVSDLMDWFEIAKETRARRNAKEISAFSQHEILADYYHKHISGGLIETLQKEASAYQGRNRRPEDIENAVEDNTEPKISRTGNDRPVVMEEKHGSTINVSVVEEAKTTATSDGNERPPILTRWYSWNGRQRNGSFQMPREVIRGTEER</sequence>
<evidence type="ECO:0000313" key="3">
    <source>
        <dbReference type="Proteomes" id="UP000308133"/>
    </source>
</evidence>
<reference evidence="2 3" key="1">
    <citation type="submission" date="2018-02" db="EMBL/GenBank/DDBJ databases">
        <title>Draft genome sequences of Elsinoe sp., causing black scab on jojoba.</title>
        <authorList>
            <person name="Stodart B."/>
            <person name="Jeffress S."/>
            <person name="Ash G."/>
            <person name="Arun Chinnappa K."/>
        </authorList>
    </citation>
    <scope>NUCLEOTIDE SEQUENCE [LARGE SCALE GENOMIC DNA]</scope>
    <source>
        <strain evidence="2 3">Hillstone_2</strain>
    </source>
</reference>